<protein>
    <submittedName>
        <fullName evidence="1">Uncharacterized protein</fullName>
    </submittedName>
</protein>
<name>A0A2T2WJJ8_9FIRM</name>
<dbReference type="EMBL" id="PXYT01000112">
    <property type="protein sequence ID" value="PSR22396.1"/>
    <property type="molecule type" value="Genomic_DNA"/>
</dbReference>
<proteinExistence type="predicted"/>
<organism evidence="1 2">
    <name type="scientific">Sulfobacillus benefaciens</name>
    <dbReference type="NCBI Taxonomy" id="453960"/>
    <lineage>
        <taxon>Bacteria</taxon>
        <taxon>Bacillati</taxon>
        <taxon>Bacillota</taxon>
        <taxon>Clostridia</taxon>
        <taxon>Eubacteriales</taxon>
        <taxon>Clostridiales Family XVII. Incertae Sedis</taxon>
        <taxon>Sulfobacillus</taxon>
    </lineage>
</organism>
<reference evidence="1 2" key="1">
    <citation type="journal article" date="2014" name="BMC Genomics">
        <title>Comparison of environmental and isolate Sulfobacillus genomes reveals diverse carbon, sulfur, nitrogen, and hydrogen metabolisms.</title>
        <authorList>
            <person name="Justice N.B."/>
            <person name="Norman A."/>
            <person name="Brown C.T."/>
            <person name="Singh A."/>
            <person name="Thomas B.C."/>
            <person name="Banfield J.F."/>
        </authorList>
    </citation>
    <scope>NUCLEOTIDE SEQUENCE [LARGE SCALE GENOMIC DNA]</scope>
    <source>
        <strain evidence="1">AMDSBA1</strain>
    </source>
</reference>
<dbReference type="AlphaFoldDB" id="A0A2T2WJJ8"/>
<sequence>MAINSLNRINAAYLAILHQKQACQQILDGVVPLLTVLVPTPVKTYPGLTHYQSMRVEMLASAWAATPLAKTIHDEWRAVGEWMKPSDYAACDTALTAVNEAACAVFYEGGYRFSIGRAQIEPVFRLSLANAAALTVLGPDTDFWEHLSPVVAETLWEDMMLSALLDESDIRLDGTYYQACEAWTALEKDLGAVYVTQRKALNTFSENHGEALLNLRTVMFYAGLADGDARDLEG</sequence>
<evidence type="ECO:0000313" key="2">
    <source>
        <dbReference type="Proteomes" id="UP000242699"/>
    </source>
</evidence>
<gene>
    <name evidence="1" type="ORF">C7B43_20805</name>
</gene>
<evidence type="ECO:0000313" key="1">
    <source>
        <dbReference type="EMBL" id="PSR22396.1"/>
    </source>
</evidence>
<comment type="caution">
    <text evidence="1">The sequence shown here is derived from an EMBL/GenBank/DDBJ whole genome shotgun (WGS) entry which is preliminary data.</text>
</comment>
<accession>A0A2T2WJJ8</accession>
<dbReference type="Proteomes" id="UP000242699">
    <property type="component" value="Unassembled WGS sequence"/>
</dbReference>